<feature type="compositionally biased region" description="Basic and acidic residues" evidence="1">
    <location>
        <begin position="42"/>
        <end position="58"/>
    </location>
</feature>
<evidence type="ECO:0000313" key="2">
    <source>
        <dbReference type="EMBL" id="NEB07348.1"/>
    </source>
</evidence>
<dbReference type="EMBL" id="JAAGMA010000003">
    <property type="protein sequence ID" value="NEB07348.1"/>
    <property type="molecule type" value="Genomic_DNA"/>
</dbReference>
<feature type="region of interest" description="Disordered" evidence="1">
    <location>
        <begin position="30"/>
        <end position="58"/>
    </location>
</feature>
<evidence type="ECO:0000313" key="3">
    <source>
        <dbReference type="Proteomes" id="UP000470446"/>
    </source>
</evidence>
<organism evidence="2 3">
    <name type="scientific">Streptomyces coelicoflavus</name>
    <dbReference type="NCBI Taxonomy" id="285562"/>
    <lineage>
        <taxon>Bacteria</taxon>
        <taxon>Bacillati</taxon>
        <taxon>Actinomycetota</taxon>
        <taxon>Actinomycetes</taxon>
        <taxon>Kitasatosporales</taxon>
        <taxon>Streptomycetaceae</taxon>
        <taxon>Streptomyces</taxon>
    </lineage>
</organism>
<protein>
    <submittedName>
        <fullName evidence="2">WYL domain-containing protein</fullName>
    </submittedName>
</protein>
<comment type="caution">
    <text evidence="2">The sequence shown here is derived from an EMBL/GenBank/DDBJ whole genome shotgun (WGS) entry which is preliminary data.</text>
</comment>
<sequence>GRIVSPAGLADSARQAAREALAAYDGMEAAGAHGEAGTGARPRAEAVDGPHDRQERAL</sequence>
<feature type="non-terminal residue" evidence="2">
    <location>
        <position position="1"/>
    </location>
</feature>
<dbReference type="Proteomes" id="UP000470446">
    <property type="component" value="Unassembled WGS sequence"/>
</dbReference>
<dbReference type="AlphaFoldDB" id="A0A7K3PBJ9"/>
<gene>
    <name evidence="2" type="ORF">G3I32_00320</name>
</gene>
<reference evidence="2 3" key="1">
    <citation type="submission" date="2020-01" db="EMBL/GenBank/DDBJ databases">
        <title>Insect and environment-associated Actinomycetes.</title>
        <authorList>
            <person name="Currrie C."/>
            <person name="Chevrette M."/>
            <person name="Carlson C."/>
            <person name="Stubbendieck R."/>
            <person name="Wendt-Pienkowski E."/>
        </authorList>
    </citation>
    <scope>NUCLEOTIDE SEQUENCE [LARGE SCALE GENOMIC DNA]</scope>
    <source>
        <strain evidence="2 3">SID14163</strain>
    </source>
</reference>
<name>A0A7K3PBJ9_9ACTN</name>
<accession>A0A7K3PBJ9</accession>
<evidence type="ECO:0000256" key="1">
    <source>
        <dbReference type="SAM" id="MobiDB-lite"/>
    </source>
</evidence>
<feature type="compositionally biased region" description="Low complexity" evidence="1">
    <location>
        <begin position="30"/>
        <end position="40"/>
    </location>
</feature>
<proteinExistence type="predicted"/>